<name>E5AD24_LEPMJ</name>
<dbReference type="InParanoid" id="E5AD24"/>
<keyword evidence="3" id="KW-1185">Reference proteome</keyword>
<dbReference type="Proteomes" id="UP000002668">
    <property type="component" value="Genome"/>
</dbReference>
<evidence type="ECO:0000313" key="2">
    <source>
        <dbReference type="EMBL" id="CBY02376.1"/>
    </source>
</evidence>
<sequence>MYCVDVGGCGRHGASLACPGGLCSFLHGWPLSAIGLDSIFRFLIARVCAALSLSPPGESQTAPEPTRFKALAGCQHVSRRSTAAADDKTAGSERRRLSFTHISSSLAPDPVQPASTIADPSARPRLHRYGTAAWPATLSEMPPITKASPWPPTRRHRVQPHGPCFCASQLPLAPEKAKSRLPYRTGTQRIGKSHLEPTASSTLVCAAFPSFIHRLPLFNLEDCSCLAPTRNEMRRNRCPQMSTVSQHRRDVKRSGVMLCVFFLRLLSPGRCYVHLSLEQGSAFKKPCHMACPGWNQWRSTSVRHDTIEKILFKATIQKTDAKHASCLSRSHVLQVAHKLSHQSIPTIVLWPCPAPAAESVLLTGVVQSACMGIPDASGLDYSHKVRCRIFVDFWDRLPCFF</sequence>
<gene>
    <name evidence="2" type="ORF">LEMA_P011630.1</name>
</gene>
<protein>
    <submittedName>
        <fullName evidence="2">Predicted protein</fullName>
    </submittedName>
</protein>
<evidence type="ECO:0000256" key="1">
    <source>
        <dbReference type="SAM" id="MobiDB-lite"/>
    </source>
</evidence>
<dbReference type="OrthoDB" id="10666824at2759"/>
<evidence type="ECO:0000313" key="3">
    <source>
        <dbReference type="Proteomes" id="UP000002668"/>
    </source>
</evidence>
<proteinExistence type="predicted"/>
<dbReference type="VEuPathDB" id="FungiDB:LEMA_P011630.1"/>
<dbReference type="GeneID" id="13286535"/>
<dbReference type="EMBL" id="FP929139">
    <property type="protein sequence ID" value="CBY02376.1"/>
    <property type="molecule type" value="Genomic_DNA"/>
</dbReference>
<dbReference type="AlphaFoldDB" id="E5AD24"/>
<feature type="region of interest" description="Disordered" evidence="1">
    <location>
        <begin position="101"/>
        <end position="121"/>
    </location>
</feature>
<dbReference type="HOGENOM" id="CLU_687110_0_0_1"/>
<accession>E5AD24</accession>
<organism evidence="2 3">
    <name type="scientific">Leptosphaeria maculans (strain JN3 / isolate v23.1.3 / race Av1-4-5-6-7-8)</name>
    <name type="common">Blackleg fungus</name>
    <name type="synonym">Phoma lingam</name>
    <dbReference type="NCBI Taxonomy" id="985895"/>
    <lineage>
        <taxon>Eukaryota</taxon>
        <taxon>Fungi</taxon>
        <taxon>Dikarya</taxon>
        <taxon>Ascomycota</taxon>
        <taxon>Pezizomycotina</taxon>
        <taxon>Dothideomycetes</taxon>
        <taxon>Pleosporomycetidae</taxon>
        <taxon>Pleosporales</taxon>
        <taxon>Pleosporineae</taxon>
        <taxon>Leptosphaeriaceae</taxon>
        <taxon>Plenodomus</taxon>
        <taxon>Plenodomus lingam/Leptosphaeria maculans species complex</taxon>
    </lineage>
</organism>
<reference evidence="3" key="1">
    <citation type="journal article" date="2011" name="Nat. Commun.">
        <title>Effector diversification within compartments of the Leptosphaeria maculans genome affected by Repeat-Induced Point mutations.</title>
        <authorList>
            <person name="Rouxel T."/>
            <person name="Grandaubert J."/>
            <person name="Hane J.K."/>
            <person name="Hoede C."/>
            <person name="van de Wouw A.P."/>
            <person name="Couloux A."/>
            <person name="Dominguez V."/>
            <person name="Anthouard V."/>
            <person name="Bally P."/>
            <person name="Bourras S."/>
            <person name="Cozijnsen A.J."/>
            <person name="Ciuffetti L.M."/>
            <person name="Degrave A."/>
            <person name="Dilmaghani A."/>
            <person name="Duret L."/>
            <person name="Fudal I."/>
            <person name="Goodwin S.B."/>
            <person name="Gout L."/>
            <person name="Glaser N."/>
            <person name="Linglin J."/>
            <person name="Kema G.H.J."/>
            <person name="Lapalu N."/>
            <person name="Lawrence C.B."/>
            <person name="May K."/>
            <person name="Meyer M."/>
            <person name="Ollivier B."/>
            <person name="Poulain J."/>
            <person name="Schoch C.L."/>
            <person name="Simon A."/>
            <person name="Spatafora J.W."/>
            <person name="Stachowiak A."/>
            <person name="Turgeon B.G."/>
            <person name="Tyler B.M."/>
            <person name="Vincent D."/>
            <person name="Weissenbach J."/>
            <person name="Amselem J."/>
            <person name="Quesneville H."/>
            <person name="Oliver R.P."/>
            <person name="Wincker P."/>
            <person name="Balesdent M.-H."/>
            <person name="Howlett B.J."/>
        </authorList>
    </citation>
    <scope>NUCLEOTIDE SEQUENCE [LARGE SCALE GENOMIC DNA]</scope>
    <source>
        <strain evidence="3">JN3 / isolate v23.1.3 / race Av1-4-5-6-7-8</strain>
    </source>
</reference>